<dbReference type="GeneID" id="5895561"/>
<evidence type="ECO:0000313" key="5">
    <source>
        <dbReference type="Proteomes" id="UP000001357"/>
    </source>
</evidence>
<dbReference type="KEGG" id="mbr:MONBRDRAFT_39094"/>
<reference evidence="4 5" key="1">
    <citation type="journal article" date="2008" name="Nature">
        <title>The genome of the choanoflagellate Monosiga brevicollis and the origin of metazoans.</title>
        <authorList>
            <consortium name="JGI Sequencing"/>
            <person name="King N."/>
            <person name="Westbrook M.J."/>
            <person name="Young S.L."/>
            <person name="Kuo A."/>
            <person name="Abedin M."/>
            <person name="Chapman J."/>
            <person name="Fairclough S."/>
            <person name="Hellsten U."/>
            <person name="Isogai Y."/>
            <person name="Letunic I."/>
            <person name="Marr M."/>
            <person name="Pincus D."/>
            <person name="Putnam N."/>
            <person name="Rokas A."/>
            <person name="Wright K.J."/>
            <person name="Zuzow R."/>
            <person name="Dirks W."/>
            <person name="Good M."/>
            <person name="Goodstein D."/>
            <person name="Lemons D."/>
            <person name="Li W."/>
            <person name="Lyons J.B."/>
            <person name="Morris A."/>
            <person name="Nichols S."/>
            <person name="Richter D.J."/>
            <person name="Salamov A."/>
            <person name="Bork P."/>
            <person name="Lim W.A."/>
            <person name="Manning G."/>
            <person name="Miller W.T."/>
            <person name="McGinnis W."/>
            <person name="Shapiro H."/>
            <person name="Tjian R."/>
            <person name="Grigoriev I.V."/>
            <person name="Rokhsar D."/>
        </authorList>
    </citation>
    <scope>NUCLEOTIDE SEQUENCE [LARGE SCALE GENOMIC DNA]</scope>
    <source>
        <strain evidence="5">MX1 / ATCC 50154</strain>
    </source>
</reference>
<evidence type="ECO:0000256" key="2">
    <source>
        <dbReference type="ARBA" id="ARBA00022980"/>
    </source>
</evidence>
<keyword evidence="3" id="KW-0687">Ribonucleoprotein</keyword>
<dbReference type="EMBL" id="CH991579">
    <property type="protein sequence ID" value="EDQ84924.1"/>
    <property type="molecule type" value="Genomic_DNA"/>
</dbReference>
<sequence length="165" mass="18644">MLGRQALRQLAMRPLAAAAAVVTARSNAPRLACDAAHRACWTLARVGLPQPSLLQARSSLVRPAPLLQGQMPVSGFLQQQQRGLKTLKRQIKRRYRDPPKYKMKRKKAMAARFKIVGNDKVKYWRAGRVHNSSGKTKKRLRLLRRPGYAVGPRRKTILRGLLGYN</sequence>
<dbReference type="GO" id="GO:0006412">
    <property type="term" value="P:translation"/>
    <property type="evidence" value="ECO:0007669"/>
    <property type="project" value="InterPro"/>
</dbReference>
<gene>
    <name evidence="4" type="ORF">MONBRDRAFT_39094</name>
</gene>
<evidence type="ECO:0000256" key="3">
    <source>
        <dbReference type="ARBA" id="ARBA00023274"/>
    </source>
</evidence>
<dbReference type="RefSeq" id="XP_001750265.1">
    <property type="nucleotide sequence ID" value="XM_001750213.1"/>
</dbReference>
<dbReference type="GO" id="GO:0003735">
    <property type="term" value="F:structural constituent of ribosome"/>
    <property type="evidence" value="ECO:0007669"/>
    <property type="project" value="InterPro"/>
</dbReference>
<dbReference type="PANTHER" id="PTHR36400:SF1">
    <property type="entry name" value="RIBOSOMAL PROTEIN L35"/>
    <property type="match status" value="1"/>
</dbReference>
<evidence type="ECO:0000256" key="1">
    <source>
        <dbReference type="ARBA" id="ARBA00006598"/>
    </source>
</evidence>
<dbReference type="InParanoid" id="A9VC55"/>
<accession>A9VC55</accession>
<dbReference type="Pfam" id="PF01632">
    <property type="entry name" value="Ribosomal_L35p"/>
    <property type="match status" value="1"/>
</dbReference>
<keyword evidence="2" id="KW-0689">Ribosomal protein</keyword>
<evidence type="ECO:0008006" key="6">
    <source>
        <dbReference type="Google" id="ProtNLM"/>
    </source>
</evidence>
<dbReference type="Gene3D" id="4.10.410.60">
    <property type="match status" value="1"/>
</dbReference>
<dbReference type="GO" id="GO:1990904">
    <property type="term" value="C:ribonucleoprotein complex"/>
    <property type="evidence" value="ECO:0007669"/>
    <property type="project" value="UniProtKB-KW"/>
</dbReference>
<comment type="similarity">
    <text evidence="1">Belongs to the bacterial ribosomal protein bL35 family.</text>
</comment>
<dbReference type="SUPFAM" id="SSF143034">
    <property type="entry name" value="L35p-like"/>
    <property type="match status" value="1"/>
</dbReference>
<evidence type="ECO:0000313" key="4">
    <source>
        <dbReference type="EMBL" id="EDQ84924.1"/>
    </source>
</evidence>
<dbReference type="PANTHER" id="PTHR36400">
    <property type="entry name" value="RIBOSOMAL PROTEIN L35"/>
    <property type="match status" value="1"/>
</dbReference>
<name>A9VC55_MONBE</name>
<dbReference type="InterPro" id="IPR021137">
    <property type="entry name" value="Ribosomal_bL35-like"/>
</dbReference>
<dbReference type="Proteomes" id="UP000001357">
    <property type="component" value="Unassembled WGS sequence"/>
</dbReference>
<organism evidence="4 5">
    <name type="scientific">Monosiga brevicollis</name>
    <name type="common">Choanoflagellate</name>
    <dbReference type="NCBI Taxonomy" id="81824"/>
    <lineage>
        <taxon>Eukaryota</taxon>
        <taxon>Choanoflagellata</taxon>
        <taxon>Craspedida</taxon>
        <taxon>Salpingoecidae</taxon>
        <taxon>Monosiga</taxon>
    </lineage>
</organism>
<protein>
    <recommendedName>
        <fullName evidence="6">50S ribosomal protein L35</fullName>
    </recommendedName>
</protein>
<dbReference type="InterPro" id="IPR037229">
    <property type="entry name" value="Ribosomal_bL35_sf"/>
</dbReference>
<dbReference type="AlphaFoldDB" id="A9VC55"/>
<proteinExistence type="inferred from homology"/>
<dbReference type="GO" id="GO:0005840">
    <property type="term" value="C:ribosome"/>
    <property type="evidence" value="ECO:0007669"/>
    <property type="project" value="UniProtKB-KW"/>
</dbReference>
<keyword evidence="5" id="KW-1185">Reference proteome</keyword>